<dbReference type="InterPro" id="IPR011215">
    <property type="entry name" value="StiP_N"/>
</dbReference>
<keyword evidence="3" id="KW-0378">Hydrolase</keyword>
<dbReference type="Proteomes" id="UP000323225">
    <property type="component" value="Unassembled WGS sequence"/>
</dbReference>
<dbReference type="Pfam" id="PF11202">
    <property type="entry name" value="StiP"/>
    <property type="match status" value="1"/>
</dbReference>
<evidence type="ECO:0000259" key="2">
    <source>
        <dbReference type="Pfam" id="PF15608"/>
    </source>
</evidence>
<dbReference type="GO" id="GO:0008233">
    <property type="term" value="F:peptidase activity"/>
    <property type="evidence" value="ECO:0007669"/>
    <property type="project" value="UniProtKB-KW"/>
</dbReference>
<protein>
    <submittedName>
        <fullName evidence="3">Cysteine protease StiP family protein</fullName>
    </submittedName>
</protein>
<dbReference type="PIRSF" id="PIRSF020979">
    <property type="entry name" value="UCP020979"/>
    <property type="match status" value="1"/>
</dbReference>
<feature type="domain" description="Cysteine protease StiP N-terminal" evidence="1">
    <location>
        <begin position="7"/>
        <end position="259"/>
    </location>
</feature>
<gene>
    <name evidence="3" type="ORF">F0M16_16110</name>
</gene>
<dbReference type="Pfam" id="PF15608">
    <property type="entry name" value="PELOTA_1"/>
    <property type="match status" value="1"/>
</dbReference>
<evidence type="ECO:0000313" key="4">
    <source>
        <dbReference type="Proteomes" id="UP000323225"/>
    </source>
</evidence>
<evidence type="ECO:0000313" key="3">
    <source>
        <dbReference type="EMBL" id="KAA1253613.1"/>
    </source>
</evidence>
<reference evidence="3 4" key="1">
    <citation type="submission" date="2019-09" db="EMBL/GenBank/DDBJ databases">
        <authorList>
            <person name="Kritzky A."/>
            <person name="Schelkanova E.Y."/>
            <person name="Alkhova Z.V."/>
            <person name="Smirnova N.I."/>
        </authorList>
    </citation>
    <scope>NUCLEOTIDE SEQUENCE [LARGE SCALE GENOMIC DNA]</scope>
    <source>
        <strain evidence="3 4">M1526</strain>
    </source>
</reference>
<sequence length="362" mass="40383">MNKPMLGSYKESDCLFLMQEVQVEFETAEQRESKVQSGIVHYSEKVGNELPPTETYSSLFYEMMEKYKGRLATEVMSLAKKIVVNRSTYGTPDKPIVLLSLARAGTPIGVLLKRALDKLQVSSVHYSISIIRDKGIDEAALDYIVQNYEDGAAVFIDGWTAKGVITKELYQAVEKYNASNGTSIPKELFVISDIGGTADVTATYDDYTMPSALMNSTVSGLLSRSVLNDEILATGGFHGCVVYRHLAEHDLSNWFIDEIDKLMDVHSVCDDVVVSKEERQLVTKKFMNTIMTEYSVSNINRVKPGIAEATRIMLRRTPDLLMVKDMQHVDTAHLVQIAIEKGIEIVVIEDMPFGACSIIRDL</sequence>
<keyword evidence="3" id="KW-0645">Protease</keyword>
<proteinExistence type="predicted"/>
<organism evidence="3 4">
    <name type="scientific">Vibrio cholerae</name>
    <dbReference type="NCBI Taxonomy" id="666"/>
    <lineage>
        <taxon>Bacteria</taxon>
        <taxon>Pseudomonadati</taxon>
        <taxon>Pseudomonadota</taxon>
        <taxon>Gammaproteobacteria</taxon>
        <taxon>Vibrionales</taxon>
        <taxon>Vibrionaceae</taxon>
        <taxon>Vibrio</taxon>
    </lineage>
</organism>
<dbReference type="InterPro" id="IPR028157">
    <property type="entry name" value="PELOTA_dom"/>
</dbReference>
<dbReference type="EMBL" id="VUAA01000019">
    <property type="protein sequence ID" value="KAA1253613.1"/>
    <property type="molecule type" value="Genomic_DNA"/>
</dbReference>
<accession>A0A5Q6PFH4</accession>
<evidence type="ECO:0000259" key="1">
    <source>
        <dbReference type="Pfam" id="PF11202"/>
    </source>
</evidence>
<comment type="caution">
    <text evidence="3">The sequence shown here is derived from an EMBL/GenBank/DDBJ whole genome shotgun (WGS) entry which is preliminary data.</text>
</comment>
<dbReference type="AlphaFoldDB" id="A0A5Q6PFH4"/>
<name>A0A5Q6PFH4_VIBCL</name>
<dbReference type="InterPro" id="IPR048336">
    <property type="entry name" value="StiP-like"/>
</dbReference>
<dbReference type="GO" id="GO:0006508">
    <property type="term" value="P:proteolysis"/>
    <property type="evidence" value="ECO:0007669"/>
    <property type="project" value="UniProtKB-KW"/>
</dbReference>
<feature type="domain" description="PELOTA RNA-binding" evidence="2">
    <location>
        <begin position="283"/>
        <end position="360"/>
    </location>
</feature>